<organism evidence="1 2">
    <name type="scientific">Listeria welshimeri</name>
    <dbReference type="NCBI Taxonomy" id="1643"/>
    <lineage>
        <taxon>Bacteria</taxon>
        <taxon>Bacillati</taxon>
        <taxon>Bacillota</taxon>
        <taxon>Bacilli</taxon>
        <taxon>Bacillales</taxon>
        <taxon>Listeriaceae</taxon>
        <taxon>Listeria</taxon>
    </lineage>
</organism>
<dbReference type="AlphaFoldDB" id="A0A7X0T3V0"/>
<accession>A0A7X0T3V0</accession>
<proteinExistence type="predicted"/>
<sequence>MGIIACYMESDISIVNELKKLSGEDCFEYVDELEESETLELFDMDKMWDVLHFFMTTDVSISSREKDLLSKSIYGSCIIEDDMGILSYITLEELSLIVKELDNFDVQKTLENFDPKILEQQEIYPDIWLTEDKEELKNEIIAAYFGLKEFYHHMVTKKKMVVISIYG</sequence>
<dbReference type="EMBL" id="JAAROP010000002">
    <property type="protein sequence ID" value="MBC1322090.1"/>
    <property type="molecule type" value="Genomic_DNA"/>
</dbReference>
<comment type="caution">
    <text evidence="1">The sequence shown here is derived from an EMBL/GenBank/DDBJ whole genome shotgun (WGS) entry which is preliminary data.</text>
</comment>
<protein>
    <submittedName>
        <fullName evidence="1">DUF1877 family protein</fullName>
    </submittedName>
</protein>
<gene>
    <name evidence="1" type="ORF">HB853_03950</name>
</gene>
<dbReference type="Gene3D" id="3.40.1760.10">
    <property type="entry name" value="YfbM-like super family"/>
    <property type="match status" value="1"/>
</dbReference>
<evidence type="ECO:0000313" key="2">
    <source>
        <dbReference type="Proteomes" id="UP000522007"/>
    </source>
</evidence>
<reference evidence="1 2" key="1">
    <citation type="submission" date="2020-03" db="EMBL/GenBank/DDBJ databases">
        <title>Soil Listeria distribution.</title>
        <authorList>
            <person name="Liao J."/>
            <person name="Wiedmann M."/>
        </authorList>
    </citation>
    <scope>NUCLEOTIDE SEQUENCE [LARGE SCALE GENOMIC DNA]</scope>
    <source>
        <strain evidence="1 2">FSL L7-1829</strain>
    </source>
</reference>
<dbReference type="Proteomes" id="UP000522007">
    <property type="component" value="Unassembled WGS sequence"/>
</dbReference>
<dbReference type="InterPro" id="IPR035944">
    <property type="entry name" value="YfbM-like_sf"/>
</dbReference>
<dbReference type="SUPFAM" id="SSF111069">
    <property type="entry name" value="Hypothetical protein yfbM"/>
    <property type="match status" value="1"/>
</dbReference>
<dbReference type="Pfam" id="PF08974">
    <property type="entry name" value="DUF1877"/>
    <property type="match status" value="1"/>
</dbReference>
<name>A0A7X0T3V0_LISWE</name>
<evidence type="ECO:0000313" key="1">
    <source>
        <dbReference type="EMBL" id="MBC1322090.1"/>
    </source>
</evidence>
<dbReference type="InterPro" id="IPR015068">
    <property type="entry name" value="DUF1877"/>
</dbReference>
<dbReference type="RefSeq" id="WP_185316893.1">
    <property type="nucleotide sequence ID" value="NZ_CP151430.1"/>
</dbReference>